<dbReference type="GeneID" id="57360038"/>
<feature type="transmembrane region" description="Helical" evidence="1">
    <location>
        <begin position="54"/>
        <end position="79"/>
    </location>
</feature>
<feature type="transmembrane region" description="Helical" evidence="1">
    <location>
        <begin position="91"/>
        <end position="112"/>
    </location>
</feature>
<evidence type="ECO:0000313" key="2">
    <source>
        <dbReference type="EMBL" id="KZN41064.1"/>
    </source>
</evidence>
<dbReference type="EMBL" id="AUYB01000091">
    <property type="protein sequence ID" value="KZN41064.1"/>
    <property type="molecule type" value="Genomic_DNA"/>
</dbReference>
<proteinExistence type="predicted"/>
<dbReference type="PATRIC" id="fig|1365250.3.peg.1247"/>
<feature type="transmembrane region" description="Helical" evidence="1">
    <location>
        <begin position="124"/>
        <end position="142"/>
    </location>
</feature>
<protein>
    <submittedName>
        <fullName evidence="2">Uncharacterized protein</fullName>
    </submittedName>
</protein>
<evidence type="ECO:0000313" key="3">
    <source>
        <dbReference type="Proteomes" id="UP000076643"/>
    </source>
</evidence>
<keyword evidence="1" id="KW-1133">Transmembrane helix</keyword>
<dbReference type="Proteomes" id="UP000076643">
    <property type="component" value="Unassembled WGS sequence"/>
</dbReference>
<feature type="transmembrane region" description="Helical" evidence="1">
    <location>
        <begin position="154"/>
        <end position="174"/>
    </location>
</feature>
<evidence type="ECO:0000256" key="1">
    <source>
        <dbReference type="SAM" id="Phobius"/>
    </source>
</evidence>
<organism evidence="2 3">
    <name type="scientific">Pseudoalteromonas luteoviolacea DSM 6061</name>
    <dbReference type="NCBI Taxonomy" id="1365250"/>
    <lineage>
        <taxon>Bacteria</taxon>
        <taxon>Pseudomonadati</taxon>
        <taxon>Pseudomonadota</taxon>
        <taxon>Gammaproteobacteria</taxon>
        <taxon>Alteromonadales</taxon>
        <taxon>Pseudoalteromonadaceae</taxon>
        <taxon>Pseudoalteromonas</taxon>
    </lineage>
</organism>
<accession>A0A166XZ80</accession>
<name>A0A166XZ80_9GAMM</name>
<sequence length="194" mass="22695">MQSVVELYASVAYRLLDFVVVLSAVFIAIGIKKRGARIFFNTRYKLEGKDEHDYVSWSFTLLVFALFNYIDTAITASIISLDTDYLLRRKLFYLSKVFFFLLLYLSLYALHAMRSCSFSATARIAYYLGLIPITLYMFQLISRGYYDVTLISSVYFKLMISIYASLACVLYTYYPIKSMYKMWQNRSERINAKT</sequence>
<keyword evidence="1" id="KW-0472">Membrane</keyword>
<feature type="transmembrane region" description="Helical" evidence="1">
    <location>
        <begin position="12"/>
        <end position="33"/>
    </location>
</feature>
<dbReference type="AlphaFoldDB" id="A0A166XZ80"/>
<gene>
    <name evidence="2" type="ORF">N475_10855</name>
</gene>
<keyword evidence="1" id="KW-0812">Transmembrane</keyword>
<dbReference type="RefSeq" id="WP_063364848.1">
    <property type="nucleotide sequence ID" value="NZ_AQHB01000049.1"/>
</dbReference>
<reference evidence="2 3" key="1">
    <citation type="submission" date="2013-07" db="EMBL/GenBank/DDBJ databases">
        <title>Comparative Genomic and Metabolomic Analysis of Twelve Strains of Pseudoalteromonas luteoviolacea.</title>
        <authorList>
            <person name="Vynne N.G."/>
            <person name="Mansson M."/>
            <person name="Gram L."/>
        </authorList>
    </citation>
    <scope>NUCLEOTIDE SEQUENCE [LARGE SCALE GENOMIC DNA]</scope>
    <source>
        <strain evidence="2 3">DSM 6061</strain>
    </source>
</reference>
<comment type="caution">
    <text evidence="2">The sequence shown here is derived from an EMBL/GenBank/DDBJ whole genome shotgun (WGS) entry which is preliminary data.</text>
</comment>
<keyword evidence="3" id="KW-1185">Reference proteome</keyword>